<dbReference type="FunFam" id="3.40.50.1950:FF:000001">
    <property type="entry name" value="Flavin prenyltransferase UbiX"/>
    <property type="match status" value="1"/>
</dbReference>
<feature type="binding site" evidence="7">
    <location>
        <begin position="30"/>
        <end position="32"/>
    </location>
    <ligand>
        <name>FMN</name>
        <dbReference type="ChEBI" id="CHEBI:58210"/>
    </ligand>
</feature>
<dbReference type="EC" id="2.5.1.129" evidence="7"/>
<dbReference type="PANTHER" id="PTHR43374:SF1">
    <property type="entry name" value="FLAVIN PRENYLTRANSFERASE PAD1, MITOCHONDRIAL"/>
    <property type="match status" value="1"/>
</dbReference>
<dbReference type="InterPro" id="IPR003382">
    <property type="entry name" value="Flavoprotein"/>
</dbReference>
<proteinExistence type="inferred from homology"/>
<dbReference type="NCBIfam" id="TIGR00421">
    <property type="entry name" value="ubiX_pad"/>
    <property type="match status" value="1"/>
</dbReference>
<dbReference type="PANTHER" id="PTHR43374">
    <property type="entry name" value="FLAVIN PRENYLTRANSFERASE"/>
    <property type="match status" value="1"/>
</dbReference>
<evidence type="ECO:0000256" key="5">
    <source>
        <dbReference type="ARBA" id="ARBA00050612"/>
    </source>
</evidence>
<feature type="domain" description="Flavoprotein" evidence="8">
    <location>
        <begin position="22"/>
        <end position="193"/>
    </location>
</feature>
<dbReference type="HAMAP" id="MF_01984">
    <property type="entry name" value="ubiX_pad"/>
    <property type="match status" value="1"/>
</dbReference>
<reference evidence="9" key="1">
    <citation type="journal article" date="2011" name="Environ. Microbiol.">
        <title>Genomic insights into the metabolic potential of the polycyclic aromatic hydrocarbon degrading sulfate-reducing Deltaproteobacterium N47.</title>
        <authorList>
            <person name="Bergmann F."/>
            <person name="Selesi D."/>
            <person name="Weinmaier T."/>
            <person name="Tischler P."/>
            <person name="Rattei T."/>
            <person name="Meckenstock R.U."/>
        </authorList>
    </citation>
    <scope>NUCLEOTIDE SEQUENCE</scope>
</reference>
<dbReference type="Pfam" id="PF02441">
    <property type="entry name" value="Flavoprotein"/>
    <property type="match status" value="1"/>
</dbReference>
<evidence type="ECO:0000256" key="3">
    <source>
        <dbReference type="ARBA" id="ARBA00022643"/>
    </source>
</evidence>
<gene>
    <name evidence="7" type="primary">ubiX</name>
    <name evidence="9" type="ORF">N47_J00960</name>
</gene>
<dbReference type="InterPro" id="IPR004507">
    <property type="entry name" value="UbiX-like"/>
</dbReference>
<dbReference type="InterPro" id="IPR036551">
    <property type="entry name" value="Flavin_trans-like"/>
</dbReference>
<organism evidence="9">
    <name type="scientific">uncultured Desulfobacterium sp</name>
    <dbReference type="NCBI Taxonomy" id="201089"/>
    <lineage>
        <taxon>Bacteria</taxon>
        <taxon>Pseudomonadati</taxon>
        <taxon>Thermodesulfobacteriota</taxon>
        <taxon>Desulfobacteria</taxon>
        <taxon>Desulfobacterales</taxon>
        <taxon>Desulfobacteriaceae</taxon>
        <taxon>Desulfobacterium</taxon>
        <taxon>environmental samples</taxon>
    </lineage>
</organism>
<sequence length="221" mass="24762">MWNFCGFANFKERAKKRNFMKKRLVIGISGATGAVYGIRMLEMLKDSDIETHLVLSNAAEKIIQLETDYTVDHVKGLAHYNHDIDNVGAAIASGSFDTIGMVVIPCSIKTLSGIANSFSVNLLIRAADVTLKERRKLVLMVGETPFHKGHFRLMSQAVDIGAIITLPSVSFYTRPQTIRDIVDQRVARTLDIFDIKLDSFKRWSQADGDKAMDLLNKERDL</sequence>
<keyword evidence="2 7" id="KW-0285">Flavoprotein</keyword>
<name>E1YEX1_9BACT</name>
<comment type="function">
    <text evidence="7">Flavin prenyltransferase that catalyzes the synthesis of the prenylated FMN cofactor (prenyl-FMN) for 4-hydroxy-3-polyprenylbenzoic acid decarboxylase UbiD. The prenyltransferase is metal-independent and links a dimethylallyl moiety from dimethylallyl monophosphate (DMAP) to the flavin N5 and C6 atoms of FMN.</text>
</comment>
<evidence type="ECO:0000256" key="1">
    <source>
        <dbReference type="ARBA" id="ARBA00022602"/>
    </source>
</evidence>
<accession>E1YEX1</accession>
<feature type="binding site" evidence="7">
    <location>
        <position position="188"/>
    </location>
    <ligand>
        <name>dimethylallyl phosphate</name>
        <dbReference type="ChEBI" id="CHEBI:88052"/>
    </ligand>
</feature>
<evidence type="ECO:0000256" key="4">
    <source>
        <dbReference type="ARBA" id="ARBA00022679"/>
    </source>
</evidence>
<dbReference type="EMBL" id="FR695872">
    <property type="protein sequence ID" value="CBX29115.1"/>
    <property type="molecule type" value="Genomic_DNA"/>
</dbReference>
<dbReference type="GO" id="GO:0106141">
    <property type="term" value="F:flavin prenyltransferase activity"/>
    <property type="evidence" value="ECO:0007669"/>
    <property type="project" value="UniProtKB-EC"/>
</dbReference>
<evidence type="ECO:0000259" key="8">
    <source>
        <dbReference type="Pfam" id="PF02441"/>
    </source>
</evidence>
<evidence type="ECO:0000256" key="2">
    <source>
        <dbReference type="ARBA" id="ARBA00022630"/>
    </source>
</evidence>
<protein>
    <recommendedName>
        <fullName evidence="7">Flavin prenyltransferase UbiX</fullName>
        <ecNumber evidence="7">2.5.1.129</ecNumber>
    </recommendedName>
</protein>
<feature type="binding site" evidence="7">
    <location>
        <position position="56"/>
    </location>
    <ligand>
        <name>FMN</name>
        <dbReference type="ChEBI" id="CHEBI:58210"/>
    </ligand>
</feature>
<evidence type="ECO:0000256" key="7">
    <source>
        <dbReference type="HAMAP-Rule" id="MF_01984"/>
    </source>
</evidence>
<keyword evidence="4 7" id="KW-0808">Transferase</keyword>
<feature type="binding site" evidence="7">
    <location>
        <begin position="107"/>
        <end position="110"/>
    </location>
    <ligand>
        <name>FMN</name>
        <dbReference type="ChEBI" id="CHEBI:58210"/>
    </ligand>
</feature>
<keyword evidence="3 7" id="KW-0288">FMN</keyword>
<dbReference type="GO" id="GO:0016831">
    <property type="term" value="F:carboxy-lyase activity"/>
    <property type="evidence" value="ECO:0007669"/>
    <property type="project" value="TreeGrafter"/>
</dbReference>
<dbReference type="Gene3D" id="3.40.50.1950">
    <property type="entry name" value="Flavin prenyltransferase-like"/>
    <property type="match status" value="1"/>
</dbReference>
<comment type="similarity">
    <text evidence="6 7">Belongs to the UbiX/PAD1 family.</text>
</comment>
<evidence type="ECO:0000256" key="6">
    <source>
        <dbReference type="ARBA" id="ARBA00060793"/>
    </source>
</evidence>
<dbReference type="NCBIfam" id="NF004685">
    <property type="entry name" value="PRK06029.1"/>
    <property type="match status" value="1"/>
</dbReference>
<dbReference type="AlphaFoldDB" id="E1YEX1"/>
<comment type="catalytic activity">
    <reaction evidence="5 7">
        <text>dimethylallyl phosphate + FMNH2 = prenylated FMNH2 + phosphate</text>
        <dbReference type="Rhea" id="RHEA:37743"/>
        <dbReference type="ChEBI" id="CHEBI:43474"/>
        <dbReference type="ChEBI" id="CHEBI:57618"/>
        <dbReference type="ChEBI" id="CHEBI:87467"/>
        <dbReference type="ChEBI" id="CHEBI:88052"/>
        <dbReference type="EC" id="2.5.1.129"/>
    </reaction>
</comment>
<evidence type="ECO:0000313" key="9">
    <source>
        <dbReference type="EMBL" id="CBX29115.1"/>
    </source>
</evidence>
<dbReference type="SUPFAM" id="SSF52507">
    <property type="entry name" value="Homo-oligomeric flavin-containing Cys decarboxylases, HFCD"/>
    <property type="match status" value="1"/>
</dbReference>
<keyword evidence="1 7" id="KW-0637">Prenyltransferase</keyword>
<feature type="binding site" evidence="7">
    <location>
        <position position="172"/>
    </location>
    <ligand>
        <name>dimethylallyl phosphate</name>
        <dbReference type="ChEBI" id="CHEBI:88052"/>
    </ligand>
</feature>
<comment type="caution">
    <text evidence="7">Lacks conserved residue(s) required for the propagation of feature annotation.</text>
</comment>